<accession>A0A844W4F3</accession>
<keyword evidence="2" id="KW-0238">DNA-binding</keyword>
<dbReference type="InterPro" id="IPR036388">
    <property type="entry name" value="WH-like_DNA-bd_sf"/>
</dbReference>
<proteinExistence type="predicted"/>
<dbReference type="SUPFAM" id="SSF46785">
    <property type="entry name" value="Winged helix' DNA-binding domain"/>
    <property type="match status" value="1"/>
</dbReference>
<dbReference type="PANTHER" id="PTHR44846:SF1">
    <property type="entry name" value="MANNOSYL-D-GLYCERATE TRANSPORT_METABOLISM SYSTEM REPRESSOR MNGR-RELATED"/>
    <property type="match status" value="1"/>
</dbReference>
<dbReference type="Pfam" id="PF07702">
    <property type="entry name" value="UTRA"/>
    <property type="match status" value="1"/>
</dbReference>
<reference evidence="6 7" key="1">
    <citation type="submission" date="2019-11" db="EMBL/GenBank/DDBJ databases">
        <title>Pseudooceanicola pacifica sp. nov., isolated from deep-sea sediment of the Pacific Ocean.</title>
        <authorList>
            <person name="Lyu L."/>
        </authorList>
    </citation>
    <scope>NUCLEOTIDE SEQUENCE [LARGE SCALE GENOMIC DNA]</scope>
    <source>
        <strain evidence="6 7">216_PA32_1</strain>
    </source>
</reference>
<organism evidence="6 7">
    <name type="scientific">Pseudooceanicola pacificus</name>
    <dbReference type="NCBI Taxonomy" id="2676438"/>
    <lineage>
        <taxon>Bacteria</taxon>
        <taxon>Pseudomonadati</taxon>
        <taxon>Pseudomonadota</taxon>
        <taxon>Alphaproteobacteria</taxon>
        <taxon>Rhodobacterales</taxon>
        <taxon>Paracoccaceae</taxon>
        <taxon>Pseudooceanicola</taxon>
    </lineage>
</organism>
<dbReference type="EMBL" id="WNXQ01000008">
    <property type="protein sequence ID" value="MWB79116.1"/>
    <property type="molecule type" value="Genomic_DNA"/>
</dbReference>
<dbReference type="Gene3D" id="3.40.1410.10">
    <property type="entry name" value="Chorismate lyase-like"/>
    <property type="match status" value="1"/>
</dbReference>
<dbReference type="SUPFAM" id="SSF64288">
    <property type="entry name" value="Chorismate lyase-like"/>
    <property type="match status" value="1"/>
</dbReference>
<dbReference type="InterPro" id="IPR000524">
    <property type="entry name" value="Tscrpt_reg_HTH_GntR"/>
</dbReference>
<keyword evidence="3" id="KW-0804">Transcription</keyword>
<evidence type="ECO:0000256" key="3">
    <source>
        <dbReference type="ARBA" id="ARBA00023163"/>
    </source>
</evidence>
<dbReference type="Gene3D" id="1.10.10.10">
    <property type="entry name" value="Winged helix-like DNA-binding domain superfamily/Winged helix DNA-binding domain"/>
    <property type="match status" value="1"/>
</dbReference>
<dbReference type="InterPro" id="IPR028978">
    <property type="entry name" value="Chorismate_lyase_/UTRA_dom_sf"/>
</dbReference>
<name>A0A844W4F3_9RHOB</name>
<dbReference type="AlphaFoldDB" id="A0A844W4F3"/>
<feature type="domain" description="HTH gntR-type" evidence="5">
    <location>
        <begin position="34"/>
        <end position="102"/>
    </location>
</feature>
<evidence type="ECO:0000256" key="4">
    <source>
        <dbReference type="SAM" id="MobiDB-lite"/>
    </source>
</evidence>
<keyword evidence="1" id="KW-0805">Transcription regulation</keyword>
<evidence type="ECO:0000259" key="5">
    <source>
        <dbReference type="PROSITE" id="PS50949"/>
    </source>
</evidence>
<feature type="region of interest" description="Disordered" evidence="4">
    <location>
        <begin position="1"/>
        <end position="24"/>
    </location>
</feature>
<dbReference type="Proteomes" id="UP000443843">
    <property type="component" value="Unassembled WGS sequence"/>
</dbReference>
<dbReference type="InterPro" id="IPR011663">
    <property type="entry name" value="UTRA"/>
</dbReference>
<dbReference type="InterPro" id="IPR036390">
    <property type="entry name" value="WH_DNA-bd_sf"/>
</dbReference>
<sequence length="268" mass="29898">MKKGQPQMTKPPLPEAGSSTATDVLSRSDDDLKLPLWAQLKVWLMSQITSGQLPPHAQLPSEADLCRRFGVSRTVVREALKQLVMEQRIYKMQGKGSFVSEPRTDQDFVGSTMSFTSDLQRSGHIVTRRLLNQSLRAPTEQEARLLQLTEEETEVVELDRVLCVDGEPRTRVLAVLRASAVPGLAAAPIGNRSLYQTLQQRYGIFLKKAERWISAANADAGSASLLQIEPGSAVLNIQSVSTDQNGRQIELYFAQHRTDKSRLHFFIK</sequence>
<dbReference type="SMART" id="SM00345">
    <property type="entry name" value="HTH_GNTR"/>
    <property type="match status" value="1"/>
</dbReference>
<dbReference type="GO" id="GO:0045892">
    <property type="term" value="P:negative regulation of DNA-templated transcription"/>
    <property type="evidence" value="ECO:0007669"/>
    <property type="project" value="TreeGrafter"/>
</dbReference>
<gene>
    <name evidence="6" type="ORF">GLS40_13835</name>
</gene>
<dbReference type="PRINTS" id="PR00035">
    <property type="entry name" value="HTHGNTR"/>
</dbReference>
<dbReference type="InterPro" id="IPR050679">
    <property type="entry name" value="Bact_HTH_transcr_reg"/>
</dbReference>
<evidence type="ECO:0000313" key="6">
    <source>
        <dbReference type="EMBL" id="MWB79116.1"/>
    </source>
</evidence>
<evidence type="ECO:0000256" key="2">
    <source>
        <dbReference type="ARBA" id="ARBA00023125"/>
    </source>
</evidence>
<evidence type="ECO:0000256" key="1">
    <source>
        <dbReference type="ARBA" id="ARBA00023015"/>
    </source>
</evidence>
<dbReference type="GO" id="GO:0003677">
    <property type="term" value="F:DNA binding"/>
    <property type="evidence" value="ECO:0007669"/>
    <property type="project" value="UniProtKB-KW"/>
</dbReference>
<comment type="caution">
    <text evidence="6">The sequence shown here is derived from an EMBL/GenBank/DDBJ whole genome shotgun (WGS) entry which is preliminary data.</text>
</comment>
<keyword evidence="7" id="KW-1185">Reference proteome</keyword>
<dbReference type="CDD" id="cd07377">
    <property type="entry name" value="WHTH_GntR"/>
    <property type="match status" value="1"/>
</dbReference>
<dbReference type="SMART" id="SM00866">
    <property type="entry name" value="UTRA"/>
    <property type="match status" value="1"/>
</dbReference>
<dbReference type="GO" id="GO:0003700">
    <property type="term" value="F:DNA-binding transcription factor activity"/>
    <property type="evidence" value="ECO:0007669"/>
    <property type="project" value="InterPro"/>
</dbReference>
<evidence type="ECO:0000313" key="7">
    <source>
        <dbReference type="Proteomes" id="UP000443843"/>
    </source>
</evidence>
<dbReference type="Pfam" id="PF00392">
    <property type="entry name" value="GntR"/>
    <property type="match status" value="1"/>
</dbReference>
<dbReference type="PROSITE" id="PS50949">
    <property type="entry name" value="HTH_GNTR"/>
    <property type="match status" value="1"/>
</dbReference>
<dbReference type="PANTHER" id="PTHR44846">
    <property type="entry name" value="MANNOSYL-D-GLYCERATE TRANSPORT/METABOLISM SYSTEM REPRESSOR MNGR-RELATED"/>
    <property type="match status" value="1"/>
</dbReference>
<protein>
    <submittedName>
        <fullName evidence="6">UTRA domain-containing protein</fullName>
    </submittedName>
</protein>